<reference evidence="1" key="2">
    <citation type="submission" date="2023-01" db="EMBL/GenBank/DDBJ databases">
        <title>Draft genome sequence of Maritalea porphyrae strain NBRC 107169.</title>
        <authorList>
            <person name="Sun Q."/>
            <person name="Mori K."/>
        </authorList>
    </citation>
    <scope>NUCLEOTIDE SEQUENCE</scope>
    <source>
        <strain evidence="1">NBRC 107169</strain>
    </source>
</reference>
<gene>
    <name evidence="1" type="ORF">GCM10007879_28270</name>
</gene>
<dbReference type="RefSeq" id="WP_284365604.1">
    <property type="nucleotide sequence ID" value="NZ_BSNI01000002.1"/>
</dbReference>
<evidence type="ECO:0000313" key="2">
    <source>
        <dbReference type="Proteomes" id="UP001161405"/>
    </source>
</evidence>
<dbReference type="Proteomes" id="UP001161405">
    <property type="component" value="Unassembled WGS sequence"/>
</dbReference>
<reference evidence="1" key="1">
    <citation type="journal article" date="2014" name="Int. J. Syst. Evol. Microbiol.">
        <title>Complete genome of a new Firmicutes species belonging to the dominant human colonic microbiota ('Ruminococcus bicirculans') reveals two chromosomes and a selective capacity to utilize plant glucans.</title>
        <authorList>
            <consortium name="NISC Comparative Sequencing Program"/>
            <person name="Wegmann U."/>
            <person name="Louis P."/>
            <person name="Goesmann A."/>
            <person name="Henrissat B."/>
            <person name="Duncan S.H."/>
            <person name="Flint H.J."/>
        </authorList>
    </citation>
    <scope>NUCLEOTIDE SEQUENCE</scope>
    <source>
        <strain evidence="1">NBRC 107169</strain>
    </source>
</reference>
<evidence type="ECO:0000313" key="1">
    <source>
        <dbReference type="EMBL" id="GLQ18578.1"/>
    </source>
</evidence>
<proteinExistence type="predicted"/>
<dbReference type="EMBL" id="BSNI01000002">
    <property type="protein sequence ID" value="GLQ18578.1"/>
    <property type="molecule type" value="Genomic_DNA"/>
</dbReference>
<protein>
    <submittedName>
        <fullName evidence="1">Uncharacterized protein</fullName>
    </submittedName>
</protein>
<keyword evidence="2" id="KW-1185">Reference proteome</keyword>
<comment type="caution">
    <text evidence="1">The sequence shown here is derived from an EMBL/GenBank/DDBJ whole genome shotgun (WGS) entry which is preliminary data.</text>
</comment>
<sequence>MVLKKLYSLRKSHTDGKSQMTLQVLKSAFGKIFQVCQNEGLFQEELGYECIDHGEIQGKTVDVSLELMIRSQKDSLWPIHESIDHYNEEDVFDVIEFLHDKASFPTKGWHHDYMECGWHYTEFDAAKGKARFRNHVNGLLAHYLNGYRLNEEGEIEELPETGLGSLLDARLPPKSENIENQVNSAIRKYRLRSSTFEDRKDAVRELADAFEFIRPKLKKVMVKNDEMALFDLLNNFSIRHHNHKQKTNYDQAIWHSWMFYFFLATIHAAMREIEKKSN</sequence>
<accession>A0ABQ5UVJ2</accession>
<name>A0ABQ5UVJ2_9HYPH</name>
<organism evidence="1 2">
    <name type="scientific">Maritalea porphyrae</name>
    <dbReference type="NCBI Taxonomy" id="880732"/>
    <lineage>
        <taxon>Bacteria</taxon>
        <taxon>Pseudomonadati</taxon>
        <taxon>Pseudomonadota</taxon>
        <taxon>Alphaproteobacteria</taxon>
        <taxon>Hyphomicrobiales</taxon>
        <taxon>Devosiaceae</taxon>
        <taxon>Maritalea</taxon>
    </lineage>
</organism>